<name>A0A545T2I3_9GAMM</name>
<feature type="transmembrane region" description="Helical" evidence="9">
    <location>
        <begin position="63"/>
        <end position="84"/>
    </location>
</feature>
<sequence>MWTWFYQLASPKWFYEISRKLLPWFTGTTLILFLAGLTLGLLFSPADYQQGNTVRIMYIHVPAAYLSMMVYVIMAVAGAIGLVWKIKVAHIVSVSCAPVGAMFTALALLTGAIWGKPTWGTYWVWDARLTSELILLFLYLGFMALHSAFDDKKSADKASAVLAIVGVVNIPIIHFSVEWWNTLHQGASLSKFEKPSIEAAMLYPLLIMIFAFKFYFFTVLMHRVRTEILLREKQAKWVKAMITGETAYSASENTTEAK</sequence>
<proteinExistence type="inferred from homology"/>
<feature type="transmembrane region" description="Helical" evidence="9">
    <location>
        <begin position="91"/>
        <end position="113"/>
    </location>
</feature>
<keyword evidence="7 9" id="KW-1133">Transmembrane helix</keyword>
<feature type="transmembrane region" description="Helical" evidence="9">
    <location>
        <begin position="200"/>
        <end position="221"/>
    </location>
</feature>
<dbReference type="AlphaFoldDB" id="A0A545T2I3"/>
<keyword evidence="9" id="KW-0813">Transport</keyword>
<evidence type="ECO:0000256" key="5">
    <source>
        <dbReference type="ARBA" id="ARBA00022692"/>
    </source>
</evidence>
<keyword evidence="6 9" id="KW-0201">Cytochrome c-type biogenesis</keyword>
<keyword evidence="9" id="KW-1003">Cell membrane</keyword>
<dbReference type="PANTHER" id="PTHR30071">
    <property type="entry name" value="HEME EXPORTER PROTEIN C"/>
    <property type="match status" value="1"/>
</dbReference>
<dbReference type="Pfam" id="PF01578">
    <property type="entry name" value="Cytochrom_C_asm"/>
    <property type="match status" value="1"/>
</dbReference>
<dbReference type="NCBIfam" id="TIGR01191">
    <property type="entry name" value="ccmC"/>
    <property type="match status" value="1"/>
</dbReference>
<reference evidence="11 12" key="1">
    <citation type="submission" date="2019-06" db="EMBL/GenBank/DDBJ databases">
        <title>Draft genome of Aliikangiella marina GYP-15.</title>
        <authorList>
            <person name="Wang G."/>
        </authorList>
    </citation>
    <scope>NUCLEOTIDE SEQUENCE [LARGE SCALE GENOMIC DNA]</scope>
    <source>
        <strain evidence="11 12">GYP-15</strain>
    </source>
</reference>
<evidence type="ECO:0000256" key="8">
    <source>
        <dbReference type="ARBA" id="ARBA00023136"/>
    </source>
</evidence>
<keyword evidence="12" id="KW-1185">Reference proteome</keyword>
<evidence type="ECO:0000256" key="9">
    <source>
        <dbReference type="RuleBase" id="RU364092"/>
    </source>
</evidence>
<evidence type="ECO:0000256" key="2">
    <source>
        <dbReference type="ARBA" id="ARBA00004141"/>
    </source>
</evidence>
<keyword evidence="9" id="KW-0997">Cell inner membrane</keyword>
<feature type="transmembrane region" description="Helical" evidence="9">
    <location>
        <begin position="21"/>
        <end position="43"/>
    </location>
</feature>
<dbReference type="PRINTS" id="PR01386">
    <property type="entry name" value="CCMCBIOGNSIS"/>
</dbReference>
<feature type="transmembrane region" description="Helical" evidence="9">
    <location>
        <begin position="133"/>
        <end position="149"/>
    </location>
</feature>
<comment type="similarity">
    <text evidence="3 9">Belongs to the CcmC/CycZ/HelC family.</text>
</comment>
<evidence type="ECO:0000313" key="12">
    <source>
        <dbReference type="Proteomes" id="UP000317839"/>
    </source>
</evidence>
<dbReference type="GO" id="GO:0015232">
    <property type="term" value="F:heme transmembrane transporter activity"/>
    <property type="evidence" value="ECO:0007669"/>
    <property type="project" value="InterPro"/>
</dbReference>
<dbReference type="InterPro" id="IPR045062">
    <property type="entry name" value="Cyt_c_biogenesis_CcsA/CcmC"/>
</dbReference>
<dbReference type="PANTHER" id="PTHR30071:SF1">
    <property type="entry name" value="CYTOCHROME B_B6 PROTEIN-RELATED"/>
    <property type="match status" value="1"/>
</dbReference>
<dbReference type="InterPro" id="IPR003557">
    <property type="entry name" value="Cyt_c_biogenesis_CcmC"/>
</dbReference>
<evidence type="ECO:0000256" key="1">
    <source>
        <dbReference type="ARBA" id="ARBA00002442"/>
    </source>
</evidence>
<comment type="subcellular location">
    <subcellularLocation>
        <location evidence="9">Cell inner membrane</location>
    </subcellularLocation>
    <subcellularLocation>
        <location evidence="2">Membrane</location>
        <topology evidence="2">Multi-pass membrane protein</topology>
    </subcellularLocation>
</comment>
<feature type="transmembrane region" description="Helical" evidence="9">
    <location>
        <begin position="161"/>
        <end position="180"/>
    </location>
</feature>
<comment type="caution">
    <text evidence="11">The sequence shown here is derived from an EMBL/GenBank/DDBJ whole genome shotgun (WGS) entry which is preliminary data.</text>
</comment>
<gene>
    <name evidence="9" type="primary">ccmC</name>
    <name evidence="11" type="ORF">FLL45_19930</name>
</gene>
<organism evidence="11 12">
    <name type="scientific">Aliikangiella marina</name>
    <dbReference type="NCBI Taxonomy" id="1712262"/>
    <lineage>
        <taxon>Bacteria</taxon>
        <taxon>Pseudomonadati</taxon>
        <taxon>Pseudomonadota</taxon>
        <taxon>Gammaproteobacteria</taxon>
        <taxon>Oceanospirillales</taxon>
        <taxon>Pleioneaceae</taxon>
        <taxon>Aliikangiella</taxon>
    </lineage>
</organism>
<evidence type="ECO:0000313" key="11">
    <source>
        <dbReference type="EMBL" id="TQV71427.1"/>
    </source>
</evidence>
<evidence type="ECO:0000256" key="3">
    <source>
        <dbReference type="ARBA" id="ARBA00005840"/>
    </source>
</evidence>
<evidence type="ECO:0000256" key="6">
    <source>
        <dbReference type="ARBA" id="ARBA00022748"/>
    </source>
</evidence>
<dbReference type="GO" id="GO:0017004">
    <property type="term" value="P:cytochrome complex assembly"/>
    <property type="evidence" value="ECO:0007669"/>
    <property type="project" value="UniProtKB-KW"/>
</dbReference>
<evidence type="ECO:0000259" key="10">
    <source>
        <dbReference type="Pfam" id="PF01578"/>
    </source>
</evidence>
<comment type="function">
    <text evidence="1 9">Required for the export of heme to the periplasm for the biogenesis of c-type cytochromes.</text>
</comment>
<dbReference type="Proteomes" id="UP000317839">
    <property type="component" value="Unassembled WGS sequence"/>
</dbReference>
<evidence type="ECO:0000256" key="7">
    <source>
        <dbReference type="ARBA" id="ARBA00022989"/>
    </source>
</evidence>
<evidence type="ECO:0000256" key="4">
    <source>
        <dbReference type="ARBA" id="ARBA00016463"/>
    </source>
</evidence>
<feature type="domain" description="Cytochrome c assembly protein" evidence="10">
    <location>
        <begin position="26"/>
        <end position="184"/>
    </location>
</feature>
<dbReference type="GO" id="GO:0005886">
    <property type="term" value="C:plasma membrane"/>
    <property type="evidence" value="ECO:0007669"/>
    <property type="project" value="UniProtKB-SubCell"/>
</dbReference>
<dbReference type="EMBL" id="VIKR01000006">
    <property type="protein sequence ID" value="TQV71427.1"/>
    <property type="molecule type" value="Genomic_DNA"/>
</dbReference>
<keyword evidence="8 9" id="KW-0472">Membrane</keyword>
<dbReference type="RefSeq" id="WP_142943825.1">
    <property type="nucleotide sequence ID" value="NZ_VIKR01000006.1"/>
</dbReference>
<dbReference type="InterPro" id="IPR002541">
    <property type="entry name" value="Cyt_c_assembly"/>
</dbReference>
<keyword evidence="5 9" id="KW-0812">Transmembrane</keyword>
<dbReference type="GO" id="GO:0020037">
    <property type="term" value="F:heme binding"/>
    <property type="evidence" value="ECO:0007669"/>
    <property type="project" value="InterPro"/>
</dbReference>
<protein>
    <recommendedName>
        <fullName evidence="4 9">Heme exporter protein C</fullName>
    </recommendedName>
    <alternativeName>
        <fullName evidence="9">Cytochrome c-type biogenesis protein</fullName>
    </alternativeName>
</protein>
<accession>A0A545T2I3</accession>
<dbReference type="OrthoDB" id="9778550at2"/>